<keyword evidence="5 6" id="KW-0472">Membrane</keyword>
<feature type="transmembrane region" description="Helical" evidence="6">
    <location>
        <begin position="12"/>
        <end position="31"/>
    </location>
</feature>
<dbReference type="InterPro" id="IPR004869">
    <property type="entry name" value="MMPL_dom"/>
</dbReference>
<evidence type="ECO:0000256" key="5">
    <source>
        <dbReference type="ARBA" id="ARBA00023136"/>
    </source>
</evidence>
<dbReference type="InterPro" id="IPR000731">
    <property type="entry name" value="SSD"/>
</dbReference>
<dbReference type="GO" id="GO:0005886">
    <property type="term" value="C:plasma membrane"/>
    <property type="evidence" value="ECO:0007669"/>
    <property type="project" value="UniProtKB-SubCell"/>
</dbReference>
<dbReference type="PANTHER" id="PTHR33406">
    <property type="entry name" value="MEMBRANE PROTEIN MJ1562-RELATED"/>
    <property type="match status" value="1"/>
</dbReference>
<feature type="transmembrane region" description="Helical" evidence="6">
    <location>
        <begin position="747"/>
        <end position="770"/>
    </location>
</feature>
<feature type="transmembrane region" description="Helical" evidence="6">
    <location>
        <begin position="717"/>
        <end position="735"/>
    </location>
</feature>
<dbReference type="PANTHER" id="PTHR33406:SF10">
    <property type="entry name" value="SSD DOMAIN-CONTAINING PROTEIN"/>
    <property type="match status" value="1"/>
</dbReference>
<protein>
    <submittedName>
        <fullName evidence="8">Putative Exporters of the RND superfamily</fullName>
    </submittedName>
</protein>
<dbReference type="EMBL" id="OJIN01000119">
    <property type="protein sequence ID" value="SPD74136.1"/>
    <property type="molecule type" value="Genomic_DNA"/>
</dbReference>
<dbReference type="Pfam" id="PF03176">
    <property type="entry name" value="MMPL"/>
    <property type="match status" value="1"/>
</dbReference>
<gene>
    <name evidence="8" type="ORF">PITCH_A2050024</name>
</gene>
<evidence type="ECO:0000259" key="7">
    <source>
        <dbReference type="PROSITE" id="PS50156"/>
    </source>
</evidence>
<evidence type="ECO:0000256" key="2">
    <source>
        <dbReference type="ARBA" id="ARBA00022475"/>
    </source>
</evidence>
<feature type="transmembrane region" description="Helical" evidence="6">
    <location>
        <begin position="399"/>
        <end position="419"/>
    </location>
</feature>
<feature type="domain" description="SSD" evidence="7">
    <location>
        <begin position="248"/>
        <end position="367"/>
    </location>
</feature>
<evidence type="ECO:0000256" key="1">
    <source>
        <dbReference type="ARBA" id="ARBA00004651"/>
    </source>
</evidence>
<dbReference type="InterPro" id="IPR050545">
    <property type="entry name" value="Mycobact_MmpL"/>
</dbReference>
<evidence type="ECO:0000256" key="3">
    <source>
        <dbReference type="ARBA" id="ARBA00022692"/>
    </source>
</evidence>
<sequence>MFNKIATWVIRQRHITLCIIILITAFFVYQIKNMMIRTELSDLYPSNHPFIKIHNKYKDQLGSPFKVFMMLSVKDGDIYNRETLEKVIRITDGLDAIPGVNHNQVYSIASRKIKKTKVTEDSVQSENLMPKVPDSMDDFRKIIHTAPGILGVWVSRDEKSVIFTAGFIEHLMDNNVIFREVRKIIEDESDANHIVRAAGEPILMGWVNKYQPEIYFIFGVTFCCFILLLWIYFRNILCVILQIPPMILGVIWFLGYSGLLGYNVEPLTLVIPVLIVARSLSHSVQFTERYLELYHENGEKDVPTAVIKTIEHIFPPGLLGIVTDALGILLIAVAPVPMMQKLAYLCGLWAFSNIITGLLFTALFVTYCPSLMPRNIANIVATEKGLVQKILGIIAKAGYGKASFVTFAVVLILAGFTGWQASKVHIGDVNPGSPIFWQDSDYNVAIDQINKSFPGTEELYVLFEGPGPRALENPGLLRTVNSFQRYMEQTPNVSRTLSVTDLLQPIYRSIYSGYPKWETLPQNNTQACVLFNSLFARAAPGDFSLYFSEDVSAANVVVWYKDHMGTTLRSAIATVKTFIEDKKDLLAQNKCTVQLASGNVGLLAAINETVDNAQLLNFILVMGSCFILCSLTYKSFVAAIILMIPLNLTNIITLSIMNYLGIGLNINTLPIISVGVGVGIDYGIYLLSRICEESHLLENGAYSPEVTIRAVKTTGKAIFFTATTMIAGVIFWYFLSSLRFQAEMGLMLALIMALNLVTALVLIPVLVNIFKPKFITKKLIIVAG</sequence>
<dbReference type="PROSITE" id="PS50156">
    <property type="entry name" value="SSD"/>
    <property type="match status" value="1"/>
</dbReference>
<keyword evidence="4 6" id="KW-1133">Transmembrane helix</keyword>
<keyword evidence="2" id="KW-1003">Cell membrane</keyword>
<keyword evidence="3 6" id="KW-0812">Transmembrane</keyword>
<dbReference type="AlphaFoldDB" id="A0A445MXB5"/>
<evidence type="ECO:0000256" key="6">
    <source>
        <dbReference type="SAM" id="Phobius"/>
    </source>
</evidence>
<comment type="subcellular location">
    <subcellularLocation>
        <location evidence="1">Cell membrane</location>
        <topology evidence="1">Multi-pass membrane protein</topology>
    </subcellularLocation>
</comment>
<accession>A0A445MXB5</accession>
<feature type="transmembrane region" description="Helical" evidence="6">
    <location>
        <begin position="342"/>
        <end position="365"/>
    </location>
</feature>
<dbReference type="Gene3D" id="1.20.1640.10">
    <property type="entry name" value="Multidrug efflux transporter AcrB transmembrane domain"/>
    <property type="match status" value="2"/>
</dbReference>
<feature type="transmembrane region" description="Helical" evidence="6">
    <location>
        <begin position="317"/>
        <end position="336"/>
    </location>
</feature>
<reference evidence="8" key="1">
    <citation type="submission" date="2018-01" db="EMBL/GenBank/DDBJ databases">
        <authorList>
            <person name="Regsiter A."/>
            <person name="William W."/>
        </authorList>
    </citation>
    <scope>NUCLEOTIDE SEQUENCE</scope>
    <source>
        <strain evidence="8">TRIP AH-1</strain>
    </source>
</reference>
<feature type="transmembrane region" description="Helical" evidence="6">
    <location>
        <begin position="615"/>
        <end position="633"/>
    </location>
</feature>
<organism evidence="8">
    <name type="scientific">uncultured Desulfobacterium sp</name>
    <dbReference type="NCBI Taxonomy" id="201089"/>
    <lineage>
        <taxon>Bacteria</taxon>
        <taxon>Pseudomonadati</taxon>
        <taxon>Thermodesulfobacteriota</taxon>
        <taxon>Desulfobacteria</taxon>
        <taxon>Desulfobacterales</taxon>
        <taxon>Desulfobacteriaceae</taxon>
        <taxon>Desulfobacterium</taxon>
        <taxon>environmental samples</taxon>
    </lineage>
</organism>
<evidence type="ECO:0000313" key="8">
    <source>
        <dbReference type="EMBL" id="SPD74136.1"/>
    </source>
</evidence>
<proteinExistence type="predicted"/>
<evidence type="ECO:0000256" key="4">
    <source>
        <dbReference type="ARBA" id="ARBA00022989"/>
    </source>
</evidence>
<name>A0A445MXB5_9BACT</name>
<feature type="transmembrane region" description="Helical" evidence="6">
    <location>
        <begin position="214"/>
        <end position="233"/>
    </location>
</feature>
<dbReference type="SUPFAM" id="SSF82866">
    <property type="entry name" value="Multidrug efflux transporter AcrB transmembrane domain"/>
    <property type="match status" value="2"/>
</dbReference>
<feature type="transmembrane region" description="Helical" evidence="6">
    <location>
        <begin position="239"/>
        <end position="262"/>
    </location>
</feature>